<evidence type="ECO:0000259" key="21">
    <source>
        <dbReference type="PROSITE" id="PS51387"/>
    </source>
</evidence>
<evidence type="ECO:0000256" key="7">
    <source>
        <dbReference type="ARBA" id="ARBA00022490"/>
    </source>
</evidence>
<keyword evidence="13 19" id="KW-0573">Peptidoglycan synthesis</keyword>
<dbReference type="InterPro" id="IPR003170">
    <property type="entry name" value="MurB"/>
</dbReference>
<evidence type="ECO:0000256" key="14">
    <source>
        <dbReference type="ARBA" id="ARBA00023002"/>
    </source>
</evidence>
<evidence type="ECO:0000256" key="11">
    <source>
        <dbReference type="ARBA" id="ARBA00022857"/>
    </source>
</evidence>
<dbReference type="PANTHER" id="PTHR21071">
    <property type="entry name" value="UDP-N-ACETYLENOLPYRUVOYLGLUCOSAMINE REDUCTASE"/>
    <property type="match status" value="1"/>
</dbReference>
<keyword evidence="12 19" id="KW-0133">Cell shape</keyword>
<evidence type="ECO:0000256" key="10">
    <source>
        <dbReference type="ARBA" id="ARBA00022827"/>
    </source>
</evidence>
<dbReference type="GO" id="GO:0008360">
    <property type="term" value="P:regulation of cell shape"/>
    <property type="evidence" value="ECO:0007669"/>
    <property type="project" value="UniProtKB-KW"/>
</dbReference>
<reference evidence="22 23" key="1">
    <citation type="submission" date="2019-03" db="EMBL/GenBank/DDBJ databases">
        <title>Genomic Encyclopedia of Type Strains, Phase IV (KMG-IV): sequencing the most valuable type-strain genomes for metagenomic binning, comparative biology and taxonomic classification.</title>
        <authorList>
            <person name="Goeker M."/>
        </authorList>
    </citation>
    <scope>NUCLEOTIDE SEQUENCE [LARGE SCALE GENOMIC DNA]</scope>
    <source>
        <strain evidence="22 23">DSM 103923</strain>
    </source>
</reference>
<comment type="similarity">
    <text evidence="19">Belongs to the MurB family.</text>
</comment>
<dbReference type="EMBL" id="SLZY01000012">
    <property type="protein sequence ID" value="TCS71032.1"/>
    <property type="molecule type" value="Genomic_DNA"/>
</dbReference>
<feature type="active site" evidence="19">
    <location>
        <position position="187"/>
    </location>
</feature>
<feature type="active site" evidence="19">
    <location>
        <position position="343"/>
    </location>
</feature>
<dbReference type="GO" id="GO:0009252">
    <property type="term" value="P:peptidoglycan biosynthetic process"/>
    <property type="evidence" value="ECO:0007669"/>
    <property type="project" value="UniProtKB-UniRule"/>
</dbReference>
<dbReference type="Gene3D" id="3.30.465.10">
    <property type="match status" value="1"/>
</dbReference>
<keyword evidence="11 19" id="KW-0521">NADP</keyword>
<dbReference type="InterPro" id="IPR016166">
    <property type="entry name" value="FAD-bd_PCMH"/>
</dbReference>
<dbReference type="AlphaFoldDB" id="A0A4R3JTW6"/>
<keyword evidence="10 19" id="KW-0274">FAD</keyword>
<dbReference type="HAMAP" id="MF_00037">
    <property type="entry name" value="MurB"/>
    <property type="match status" value="1"/>
</dbReference>
<keyword evidence="16 19" id="KW-0961">Cell wall biogenesis/degradation</keyword>
<evidence type="ECO:0000256" key="3">
    <source>
        <dbReference type="ARBA" id="ARBA00004496"/>
    </source>
</evidence>
<evidence type="ECO:0000256" key="4">
    <source>
        <dbReference type="ARBA" id="ARBA00004752"/>
    </source>
</evidence>
<evidence type="ECO:0000256" key="12">
    <source>
        <dbReference type="ARBA" id="ARBA00022960"/>
    </source>
</evidence>
<proteinExistence type="inferred from homology"/>
<dbReference type="InterPro" id="IPR036318">
    <property type="entry name" value="FAD-bd_PCMH-like_sf"/>
</dbReference>
<dbReference type="InterPro" id="IPR016167">
    <property type="entry name" value="FAD-bd_PCMH_sub1"/>
</dbReference>
<organism evidence="22 23">
    <name type="scientific">Sulfuritortus calidifontis</name>
    <dbReference type="NCBI Taxonomy" id="1914471"/>
    <lineage>
        <taxon>Bacteria</taxon>
        <taxon>Pseudomonadati</taxon>
        <taxon>Pseudomonadota</taxon>
        <taxon>Betaproteobacteria</taxon>
        <taxon>Nitrosomonadales</taxon>
        <taxon>Thiobacillaceae</taxon>
        <taxon>Sulfuritortus</taxon>
    </lineage>
</organism>
<dbReference type="UniPathway" id="UPA00219"/>
<dbReference type="GO" id="GO:0051301">
    <property type="term" value="P:cell division"/>
    <property type="evidence" value="ECO:0007669"/>
    <property type="project" value="UniProtKB-KW"/>
</dbReference>
<evidence type="ECO:0000256" key="2">
    <source>
        <dbReference type="ARBA" id="ARBA00003921"/>
    </source>
</evidence>
<evidence type="ECO:0000256" key="17">
    <source>
        <dbReference type="ARBA" id="ARBA00031026"/>
    </source>
</evidence>
<dbReference type="InterPro" id="IPR011601">
    <property type="entry name" value="MurB_C"/>
</dbReference>
<evidence type="ECO:0000256" key="20">
    <source>
        <dbReference type="SAM" id="MobiDB-lite"/>
    </source>
</evidence>
<dbReference type="Pfam" id="PF02873">
    <property type="entry name" value="MurB_C"/>
    <property type="match status" value="1"/>
</dbReference>
<dbReference type="InterPro" id="IPR016169">
    <property type="entry name" value="FAD-bd_PCMH_sub2"/>
</dbReference>
<dbReference type="NCBIfam" id="NF010480">
    <property type="entry name" value="PRK13905.1"/>
    <property type="match status" value="1"/>
</dbReference>
<comment type="subcellular location">
    <subcellularLocation>
        <location evidence="3 19">Cytoplasm</location>
    </subcellularLocation>
</comment>
<evidence type="ECO:0000256" key="8">
    <source>
        <dbReference type="ARBA" id="ARBA00022618"/>
    </source>
</evidence>
<dbReference type="PROSITE" id="PS51387">
    <property type="entry name" value="FAD_PCMH"/>
    <property type="match status" value="1"/>
</dbReference>
<evidence type="ECO:0000256" key="19">
    <source>
        <dbReference type="HAMAP-Rule" id="MF_00037"/>
    </source>
</evidence>
<comment type="pathway">
    <text evidence="4 19">Cell wall biogenesis; peptidoglycan biosynthesis.</text>
</comment>
<dbReference type="Gene3D" id="3.30.43.10">
    <property type="entry name" value="Uridine Diphospho-n-acetylenolpyruvylglucosamine Reductase, domain 2"/>
    <property type="match status" value="1"/>
</dbReference>
<feature type="region of interest" description="Disordered" evidence="20">
    <location>
        <begin position="202"/>
        <end position="222"/>
    </location>
</feature>
<dbReference type="InterPro" id="IPR036635">
    <property type="entry name" value="MurB_C_sf"/>
</dbReference>
<evidence type="ECO:0000256" key="18">
    <source>
        <dbReference type="ARBA" id="ARBA00048914"/>
    </source>
</evidence>
<dbReference type="Pfam" id="PF01565">
    <property type="entry name" value="FAD_binding_4"/>
    <property type="match status" value="1"/>
</dbReference>
<feature type="active site" description="Proton donor" evidence="19">
    <location>
        <position position="273"/>
    </location>
</feature>
<dbReference type="EC" id="1.3.1.98" evidence="5 19"/>
<keyword evidence="15 19" id="KW-0131">Cell cycle</keyword>
<evidence type="ECO:0000256" key="16">
    <source>
        <dbReference type="ARBA" id="ARBA00023316"/>
    </source>
</evidence>
<evidence type="ECO:0000256" key="13">
    <source>
        <dbReference type="ARBA" id="ARBA00022984"/>
    </source>
</evidence>
<comment type="caution">
    <text evidence="22">The sequence shown here is derived from an EMBL/GenBank/DDBJ whole genome shotgun (WGS) entry which is preliminary data.</text>
</comment>
<comment type="cofactor">
    <cofactor evidence="1 19">
        <name>FAD</name>
        <dbReference type="ChEBI" id="CHEBI:57692"/>
    </cofactor>
</comment>
<dbReference type="GO" id="GO:0071949">
    <property type="term" value="F:FAD binding"/>
    <property type="evidence" value="ECO:0007669"/>
    <property type="project" value="InterPro"/>
</dbReference>
<evidence type="ECO:0000256" key="15">
    <source>
        <dbReference type="ARBA" id="ARBA00023306"/>
    </source>
</evidence>
<comment type="function">
    <text evidence="2 19">Cell wall formation.</text>
</comment>
<dbReference type="GO" id="GO:0071555">
    <property type="term" value="P:cell wall organization"/>
    <property type="evidence" value="ECO:0007669"/>
    <property type="project" value="UniProtKB-KW"/>
</dbReference>
<dbReference type="PANTHER" id="PTHR21071:SF4">
    <property type="entry name" value="UDP-N-ACETYLENOLPYRUVOYLGLUCOSAMINE REDUCTASE"/>
    <property type="match status" value="1"/>
</dbReference>
<comment type="catalytic activity">
    <reaction evidence="18 19">
        <text>UDP-N-acetyl-alpha-D-muramate + NADP(+) = UDP-N-acetyl-3-O-(1-carboxyvinyl)-alpha-D-glucosamine + NADPH + H(+)</text>
        <dbReference type="Rhea" id="RHEA:12248"/>
        <dbReference type="ChEBI" id="CHEBI:15378"/>
        <dbReference type="ChEBI" id="CHEBI:57783"/>
        <dbReference type="ChEBI" id="CHEBI:58349"/>
        <dbReference type="ChEBI" id="CHEBI:68483"/>
        <dbReference type="ChEBI" id="CHEBI:70757"/>
        <dbReference type="EC" id="1.3.1.98"/>
    </reaction>
</comment>
<dbReference type="GO" id="GO:0005829">
    <property type="term" value="C:cytosol"/>
    <property type="evidence" value="ECO:0007669"/>
    <property type="project" value="TreeGrafter"/>
</dbReference>
<keyword evidence="23" id="KW-1185">Reference proteome</keyword>
<feature type="domain" description="FAD-binding PCMH-type" evidence="21">
    <location>
        <begin position="29"/>
        <end position="244"/>
    </location>
</feature>
<accession>A0A4R3JTW6</accession>
<evidence type="ECO:0000256" key="1">
    <source>
        <dbReference type="ARBA" id="ARBA00001974"/>
    </source>
</evidence>
<keyword evidence="9 19" id="KW-0285">Flavoprotein</keyword>
<dbReference type="Gene3D" id="3.90.78.10">
    <property type="entry name" value="UDP-N-acetylenolpyruvoylglucosamine reductase, C-terminal domain"/>
    <property type="match status" value="1"/>
</dbReference>
<dbReference type="Proteomes" id="UP000295135">
    <property type="component" value="Unassembled WGS sequence"/>
</dbReference>
<dbReference type="SUPFAM" id="SSF56176">
    <property type="entry name" value="FAD-binding/transporter-associated domain-like"/>
    <property type="match status" value="1"/>
</dbReference>
<dbReference type="SUPFAM" id="SSF56194">
    <property type="entry name" value="Uridine diphospho-N-Acetylenolpyruvylglucosamine reductase, MurB, C-terminal domain"/>
    <property type="match status" value="1"/>
</dbReference>
<dbReference type="GO" id="GO:0008762">
    <property type="term" value="F:UDP-N-acetylmuramate dehydrogenase activity"/>
    <property type="evidence" value="ECO:0007669"/>
    <property type="project" value="UniProtKB-UniRule"/>
</dbReference>
<keyword evidence="14 19" id="KW-0560">Oxidoreductase</keyword>
<evidence type="ECO:0000313" key="23">
    <source>
        <dbReference type="Proteomes" id="UP000295135"/>
    </source>
</evidence>
<keyword evidence="8 19" id="KW-0132">Cell division</keyword>
<evidence type="ECO:0000256" key="6">
    <source>
        <dbReference type="ARBA" id="ARBA00015188"/>
    </source>
</evidence>
<evidence type="ECO:0000256" key="5">
    <source>
        <dbReference type="ARBA" id="ARBA00012518"/>
    </source>
</evidence>
<protein>
    <recommendedName>
        <fullName evidence="6 19">UDP-N-acetylenolpyruvoylglucosamine reductase</fullName>
        <ecNumber evidence="5 19">1.3.1.98</ecNumber>
    </recommendedName>
    <alternativeName>
        <fullName evidence="17 19">UDP-N-acetylmuramate dehydrogenase</fullName>
    </alternativeName>
</protein>
<dbReference type="InterPro" id="IPR006094">
    <property type="entry name" value="Oxid_FAD_bind_N"/>
</dbReference>
<gene>
    <name evidence="19" type="primary">murB</name>
    <name evidence="22" type="ORF">EDC61_11248</name>
</gene>
<evidence type="ECO:0000313" key="22">
    <source>
        <dbReference type="EMBL" id="TCS71032.1"/>
    </source>
</evidence>
<evidence type="ECO:0000256" key="9">
    <source>
        <dbReference type="ARBA" id="ARBA00022630"/>
    </source>
</evidence>
<name>A0A4R3JTW6_9PROT</name>
<sequence length="350" mass="37743">MMAALKRLMHLRGELLEEVSMARHVSWRAGGLVERFYTPVDVDDLSLFLQGLPKDEPLYFIGLGSNLLVRDGGLRGTVVHLHAALKDIHFEACHARNGCSEEDAATHGVVYAQAGVASPKVARFAANHDLVGAEFLAGIPGTLGGALAMNAGCYGHETWQYVSLVQTIDRDGEMHLRAPNEFEVGYRHVEFAPALSPIPTPTLPASGEGAFSSPTSGGGREGERLRRVGFDEWFLAAWLRLPKGDGAASREQIKQLLAKRIASQPLNLPNAGSVFRNPPGDYAARLIESCGLKGRQIGQAQVSEKHANFIVNLGGASASDIEALIELVQQTVETQTGVRLQPEVRIIGDQ</sequence>
<keyword evidence="7 19" id="KW-0963">Cytoplasm</keyword>